<proteinExistence type="predicted"/>
<evidence type="ECO:0000313" key="1">
    <source>
        <dbReference type="EMBL" id="PWN96720.1"/>
    </source>
</evidence>
<name>A0A316Z4P7_9BASI</name>
<organism evidence="1 2">
    <name type="scientific">Tilletiopsis washingtonensis</name>
    <dbReference type="NCBI Taxonomy" id="58919"/>
    <lineage>
        <taxon>Eukaryota</taxon>
        <taxon>Fungi</taxon>
        <taxon>Dikarya</taxon>
        <taxon>Basidiomycota</taxon>
        <taxon>Ustilaginomycotina</taxon>
        <taxon>Exobasidiomycetes</taxon>
        <taxon>Entylomatales</taxon>
        <taxon>Entylomatales incertae sedis</taxon>
        <taxon>Tilletiopsis</taxon>
    </lineage>
</organism>
<dbReference type="RefSeq" id="XP_025596999.1">
    <property type="nucleotide sequence ID" value="XM_025745859.1"/>
</dbReference>
<dbReference type="EMBL" id="KZ819298">
    <property type="protein sequence ID" value="PWN96720.1"/>
    <property type="molecule type" value="Genomic_DNA"/>
</dbReference>
<dbReference type="AlphaFoldDB" id="A0A316Z4P7"/>
<dbReference type="Proteomes" id="UP000245946">
    <property type="component" value="Unassembled WGS sequence"/>
</dbReference>
<evidence type="ECO:0000313" key="2">
    <source>
        <dbReference type="Proteomes" id="UP000245946"/>
    </source>
</evidence>
<accession>A0A316Z4P7</accession>
<dbReference type="GeneID" id="37273403"/>
<protein>
    <submittedName>
        <fullName evidence="1">Uncharacterized protein</fullName>
    </submittedName>
</protein>
<sequence length="178" mass="19000">MEGMTMVSDTDVCVKSEVAILWPAPSHVTLALLPAGRGVRLGLTVASPPRRAAPFARVRRVPAYPATPFWCGVACLLTVRLAPAEQGESARVALPSDVTFLSSSPFPRWLRPASIASLRDSEPACRARCCPGSSHPQRRFAVHIGRIASTLTLTLSAPCLGLAAVTWHYACEARSNAL</sequence>
<reference evidence="1 2" key="1">
    <citation type="journal article" date="2018" name="Mol. Biol. Evol.">
        <title>Broad Genomic Sampling Reveals a Smut Pathogenic Ancestry of the Fungal Clade Ustilaginomycotina.</title>
        <authorList>
            <person name="Kijpornyongpan T."/>
            <person name="Mondo S.J."/>
            <person name="Barry K."/>
            <person name="Sandor L."/>
            <person name="Lee J."/>
            <person name="Lipzen A."/>
            <person name="Pangilinan J."/>
            <person name="LaButti K."/>
            <person name="Hainaut M."/>
            <person name="Henrissat B."/>
            <person name="Grigoriev I.V."/>
            <person name="Spatafora J.W."/>
            <person name="Aime M.C."/>
        </authorList>
    </citation>
    <scope>NUCLEOTIDE SEQUENCE [LARGE SCALE GENOMIC DNA]</scope>
    <source>
        <strain evidence="1 2">MCA 4186</strain>
    </source>
</reference>
<gene>
    <name evidence="1" type="ORF">FA09DRAFT_83658</name>
</gene>
<keyword evidence="2" id="KW-1185">Reference proteome</keyword>